<dbReference type="PANTHER" id="PTHR18860">
    <property type="entry name" value="14-3-3 PROTEIN"/>
    <property type="match status" value="1"/>
</dbReference>
<evidence type="ECO:0000313" key="3">
    <source>
        <dbReference type="EMBL" id="SPC73380.1"/>
    </source>
</evidence>
<evidence type="ECO:0000256" key="1">
    <source>
        <dbReference type="ARBA" id="ARBA00006141"/>
    </source>
</evidence>
<evidence type="ECO:0000259" key="2">
    <source>
        <dbReference type="Pfam" id="PF00244"/>
    </source>
</evidence>
<accession>A0A2N9EFD6</accession>
<comment type="similarity">
    <text evidence="1">Belongs to the 14-3-3 family.</text>
</comment>
<name>A0A2N9EFD6_FAGSY</name>
<protein>
    <recommendedName>
        <fullName evidence="2">14-3-3 domain-containing protein</fullName>
    </recommendedName>
</protein>
<organism evidence="3">
    <name type="scientific">Fagus sylvatica</name>
    <name type="common">Beechnut</name>
    <dbReference type="NCBI Taxonomy" id="28930"/>
    <lineage>
        <taxon>Eukaryota</taxon>
        <taxon>Viridiplantae</taxon>
        <taxon>Streptophyta</taxon>
        <taxon>Embryophyta</taxon>
        <taxon>Tracheophyta</taxon>
        <taxon>Spermatophyta</taxon>
        <taxon>Magnoliopsida</taxon>
        <taxon>eudicotyledons</taxon>
        <taxon>Gunneridae</taxon>
        <taxon>Pentapetalae</taxon>
        <taxon>rosids</taxon>
        <taxon>fabids</taxon>
        <taxon>Fagales</taxon>
        <taxon>Fagaceae</taxon>
        <taxon>Fagus</taxon>
    </lineage>
</organism>
<gene>
    <name evidence="3" type="ORF">FSB_LOCUS1262</name>
</gene>
<proteinExistence type="inferred from homology"/>
<dbReference type="SUPFAM" id="SSF48445">
    <property type="entry name" value="14-3-3 protein"/>
    <property type="match status" value="1"/>
</dbReference>
<sequence>MAEQAKWYKEMMEFMEKVSVAMDNEELSVEKRNLLSMAYKNVIRARQASWRIISSICNGENNKGKKLGAVGAERNWGW</sequence>
<reference evidence="3" key="1">
    <citation type="submission" date="2018-02" db="EMBL/GenBank/DDBJ databases">
        <authorList>
            <person name="Cohen D.B."/>
            <person name="Kent A.D."/>
        </authorList>
    </citation>
    <scope>NUCLEOTIDE SEQUENCE</scope>
</reference>
<feature type="domain" description="14-3-3" evidence="2">
    <location>
        <begin position="1"/>
        <end position="65"/>
    </location>
</feature>
<dbReference type="Gene3D" id="1.20.190.20">
    <property type="entry name" value="14-3-3 domain"/>
    <property type="match status" value="1"/>
</dbReference>
<dbReference type="InterPro" id="IPR000308">
    <property type="entry name" value="14-3-3"/>
</dbReference>
<dbReference type="AlphaFoldDB" id="A0A2N9EFD6"/>
<dbReference type="InterPro" id="IPR023410">
    <property type="entry name" value="14-3-3_domain"/>
</dbReference>
<dbReference type="Pfam" id="PF00244">
    <property type="entry name" value="14-3-3"/>
    <property type="match status" value="1"/>
</dbReference>
<dbReference type="InterPro" id="IPR036815">
    <property type="entry name" value="14-3-3_dom_sf"/>
</dbReference>
<dbReference type="EMBL" id="OIVN01000055">
    <property type="protein sequence ID" value="SPC73380.1"/>
    <property type="molecule type" value="Genomic_DNA"/>
</dbReference>